<evidence type="ECO:0000313" key="2">
    <source>
        <dbReference type="EMBL" id="EDX17826.1"/>
    </source>
</evidence>
<feature type="region of interest" description="Disordered" evidence="1">
    <location>
        <begin position="34"/>
        <end position="68"/>
    </location>
</feature>
<keyword evidence="3" id="KW-1185">Reference proteome</keyword>
<protein>
    <submittedName>
        <fullName evidence="2">GD17124</fullName>
    </submittedName>
</protein>
<name>B4R4C4_DROSI</name>
<accession>B4R4C4</accession>
<feature type="compositionally biased region" description="Basic residues" evidence="1">
    <location>
        <begin position="37"/>
        <end position="51"/>
    </location>
</feature>
<dbReference type="AlphaFoldDB" id="B4R4C4"/>
<gene>
    <name evidence="2" type="primary">Dsim\GD17124</name>
    <name evidence="2" type="ORF">Dsim_GD17124</name>
</gene>
<sequence length="135" mass="15877">MTTKMAINAKDIFRNQHRLIRFLEQSIRLCSNQSLKPPKRHSCNRSRRRTSRSPPRWTPNTPVPRSPLSMTRIWVTSSVPHRSPCDWPRRSSCSPSRTTMRNWASAAYSPITCSRSTTTRVWADGSDRRLRRWRI</sequence>
<dbReference type="EMBL" id="CM000366">
    <property type="protein sequence ID" value="EDX17826.1"/>
    <property type="molecule type" value="Genomic_DNA"/>
</dbReference>
<organism evidence="2 3">
    <name type="scientific">Drosophila simulans</name>
    <name type="common">Fruit fly</name>
    <dbReference type="NCBI Taxonomy" id="7240"/>
    <lineage>
        <taxon>Eukaryota</taxon>
        <taxon>Metazoa</taxon>
        <taxon>Ecdysozoa</taxon>
        <taxon>Arthropoda</taxon>
        <taxon>Hexapoda</taxon>
        <taxon>Insecta</taxon>
        <taxon>Pterygota</taxon>
        <taxon>Neoptera</taxon>
        <taxon>Endopterygota</taxon>
        <taxon>Diptera</taxon>
        <taxon>Brachycera</taxon>
        <taxon>Muscomorpha</taxon>
        <taxon>Ephydroidea</taxon>
        <taxon>Drosophilidae</taxon>
        <taxon>Drosophila</taxon>
        <taxon>Sophophora</taxon>
    </lineage>
</organism>
<dbReference type="STRING" id="7240.B4R4C4"/>
<proteinExistence type="predicted"/>
<evidence type="ECO:0000256" key="1">
    <source>
        <dbReference type="SAM" id="MobiDB-lite"/>
    </source>
</evidence>
<reference evidence="2 3" key="1">
    <citation type="journal article" date="2007" name="Nature">
        <title>Evolution of genes and genomes on the Drosophila phylogeny.</title>
        <authorList>
            <consortium name="Drosophila 12 Genomes Consortium"/>
            <person name="Clark A.G."/>
            <person name="Eisen M.B."/>
            <person name="Smith D.R."/>
            <person name="Bergman C.M."/>
            <person name="Oliver B."/>
            <person name="Markow T.A."/>
            <person name="Kaufman T.C."/>
            <person name="Kellis M."/>
            <person name="Gelbart W."/>
            <person name="Iyer V.N."/>
            <person name="Pollard D.A."/>
            <person name="Sackton T.B."/>
            <person name="Larracuente A.M."/>
            <person name="Singh N.D."/>
            <person name="Abad J.P."/>
            <person name="Abt D.N."/>
            <person name="Adryan B."/>
            <person name="Aguade M."/>
            <person name="Akashi H."/>
            <person name="Anderson W.W."/>
            <person name="Aquadro C.F."/>
            <person name="Ardell D.H."/>
            <person name="Arguello R."/>
            <person name="Artieri C.G."/>
            <person name="Barbash D.A."/>
            <person name="Barker D."/>
            <person name="Barsanti P."/>
            <person name="Batterham P."/>
            <person name="Batzoglou S."/>
            <person name="Begun D."/>
            <person name="Bhutkar A."/>
            <person name="Blanco E."/>
            <person name="Bosak S.A."/>
            <person name="Bradley R.K."/>
            <person name="Brand A.D."/>
            <person name="Brent M.R."/>
            <person name="Brooks A.N."/>
            <person name="Brown R.H."/>
            <person name="Butlin R.K."/>
            <person name="Caggese C."/>
            <person name="Calvi B.R."/>
            <person name="Bernardo de Carvalho A."/>
            <person name="Caspi A."/>
            <person name="Castrezana S."/>
            <person name="Celniker S.E."/>
            <person name="Chang J.L."/>
            <person name="Chapple C."/>
            <person name="Chatterji S."/>
            <person name="Chinwalla A."/>
            <person name="Civetta A."/>
            <person name="Clifton S.W."/>
            <person name="Comeron J.M."/>
            <person name="Costello J.C."/>
            <person name="Coyne J.A."/>
            <person name="Daub J."/>
            <person name="David R.G."/>
            <person name="Delcher A.L."/>
            <person name="Delehaunty K."/>
            <person name="Do C.B."/>
            <person name="Ebling H."/>
            <person name="Edwards K."/>
            <person name="Eickbush T."/>
            <person name="Evans J.D."/>
            <person name="Filipski A."/>
            <person name="Findeiss S."/>
            <person name="Freyhult E."/>
            <person name="Fulton L."/>
            <person name="Fulton R."/>
            <person name="Garcia A.C."/>
            <person name="Gardiner A."/>
            <person name="Garfield D.A."/>
            <person name="Garvin B.E."/>
            <person name="Gibson G."/>
            <person name="Gilbert D."/>
            <person name="Gnerre S."/>
            <person name="Godfrey J."/>
            <person name="Good R."/>
            <person name="Gotea V."/>
            <person name="Gravely B."/>
            <person name="Greenberg A.J."/>
            <person name="Griffiths-Jones S."/>
            <person name="Gross S."/>
            <person name="Guigo R."/>
            <person name="Gustafson E.A."/>
            <person name="Haerty W."/>
            <person name="Hahn M.W."/>
            <person name="Halligan D.L."/>
            <person name="Halpern A.L."/>
            <person name="Halter G.M."/>
            <person name="Han M.V."/>
            <person name="Heger A."/>
            <person name="Hillier L."/>
            <person name="Hinrichs A.S."/>
            <person name="Holmes I."/>
            <person name="Hoskins R.A."/>
            <person name="Hubisz M.J."/>
            <person name="Hultmark D."/>
            <person name="Huntley M.A."/>
            <person name="Jaffe D.B."/>
            <person name="Jagadeeshan S."/>
            <person name="Jeck W.R."/>
            <person name="Johnson J."/>
            <person name="Jones C.D."/>
            <person name="Jordan W.C."/>
            <person name="Karpen G.H."/>
            <person name="Kataoka E."/>
            <person name="Keightley P.D."/>
            <person name="Kheradpour P."/>
            <person name="Kirkness E.F."/>
            <person name="Koerich L.B."/>
            <person name="Kristiansen K."/>
            <person name="Kudrna D."/>
            <person name="Kulathinal R.J."/>
            <person name="Kumar S."/>
            <person name="Kwok R."/>
            <person name="Lander E."/>
            <person name="Langley C.H."/>
            <person name="Lapoint R."/>
            <person name="Lazzaro B.P."/>
            <person name="Lee S.J."/>
            <person name="Levesque L."/>
            <person name="Li R."/>
            <person name="Lin C.F."/>
            <person name="Lin M.F."/>
            <person name="Lindblad-Toh K."/>
            <person name="Llopart A."/>
            <person name="Long M."/>
            <person name="Low L."/>
            <person name="Lozovsky E."/>
            <person name="Lu J."/>
            <person name="Luo M."/>
            <person name="Machado C.A."/>
            <person name="Makalowski W."/>
            <person name="Marzo M."/>
            <person name="Matsuda M."/>
            <person name="Matzkin L."/>
            <person name="McAllister B."/>
            <person name="McBride C.S."/>
            <person name="McKernan B."/>
            <person name="McKernan K."/>
            <person name="Mendez-Lago M."/>
            <person name="Minx P."/>
            <person name="Mollenhauer M.U."/>
            <person name="Montooth K."/>
            <person name="Mount S.M."/>
            <person name="Mu X."/>
            <person name="Myers E."/>
            <person name="Negre B."/>
            <person name="Newfeld S."/>
            <person name="Nielsen R."/>
            <person name="Noor M.A."/>
            <person name="O'Grady P."/>
            <person name="Pachter L."/>
            <person name="Papaceit M."/>
            <person name="Parisi M.J."/>
            <person name="Parisi M."/>
            <person name="Parts L."/>
            <person name="Pedersen J.S."/>
            <person name="Pesole G."/>
            <person name="Phillippy A.M."/>
            <person name="Ponting C.P."/>
            <person name="Pop M."/>
            <person name="Porcelli D."/>
            <person name="Powell J.R."/>
            <person name="Prohaska S."/>
            <person name="Pruitt K."/>
            <person name="Puig M."/>
            <person name="Quesneville H."/>
            <person name="Ram K.R."/>
            <person name="Rand D."/>
            <person name="Rasmussen M.D."/>
            <person name="Reed L.K."/>
            <person name="Reenan R."/>
            <person name="Reily A."/>
            <person name="Remington K.A."/>
            <person name="Rieger T.T."/>
            <person name="Ritchie M.G."/>
            <person name="Robin C."/>
            <person name="Rogers Y.H."/>
            <person name="Rohde C."/>
            <person name="Rozas J."/>
            <person name="Rubenfield M.J."/>
            <person name="Ruiz A."/>
            <person name="Russo S."/>
            <person name="Salzberg S.L."/>
            <person name="Sanchez-Gracia A."/>
            <person name="Saranga D.J."/>
            <person name="Sato H."/>
            <person name="Schaeffer S.W."/>
            <person name="Schatz M.C."/>
            <person name="Schlenke T."/>
            <person name="Schwartz R."/>
            <person name="Segarra C."/>
            <person name="Singh R.S."/>
            <person name="Sirot L."/>
            <person name="Sirota M."/>
            <person name="Sisneros N.B."/>
            <person name="Smith C.D."/>
            <person name="Smith T.F."/>
            <person name="Spieth J."/>
            <person name="Stage D.E."/>
            <person name="Stark A."/>
            <person name="Stephan W."/>
            <person name="Strausberg R.L."/>
            <person name="Strempel S."/>
            <person name="Sturgill D."/>
            <person name="Sutton G."/>
            <person name="Sutton G.G."/>
            <person name="Tao W."/>
            <person name="Teichmann S."/>
            <person name="Tobari Y.N."/>
            <person name="Tomimura Y."/>
            <person name="Tsolas J.M."/>
            <person name="Valente V.L."/>
            <person name="Venter E."/>
            <person name="Venter J.C."/>
            <person name="Vicario S."/>
            <person name="Vieira F.G."/>
            <person name="Vilella A.J."/>
            <person name="Villasante A."/>
            <person name="Walenz B."/>
            <person name="Wang J."/>
            <person name="Wasserman M."/>
            <person name="Watts T."/>
            <person name="Wilson D."/>
            <person name="Wilson R.K."/>
            <person name="Wing R.A."/>
            <person name="Wolfner M.F."/>
            <person name="Wong A."/>
            <person name="Wong G.K."/>
            <person name="Wu C.I."/>
            <person name="Wu G."/>
            <person name="Yamamoto D."/>
            <person name="Yang H.P."/>
            <person name="Yang S.P."/>
            <person name="Yorke J.A."/>
            <person name="Yoshida K."/>
            <person name="Zdobnov E."/>
            <person name="Zhang P."/>
            <person name="Zhang Y."/>
            <person name="Zimin A.V."/>
            <person name="Baldwin J."/>
            <person name="Abdouelleil A."/>
            <person name="Abdulkadir J."/>
            <person name="Abebe A."/>
            <person name="Abera B."/>
            <person name="Abreu J."/>
            <person name="Acer S.C."/>
            <person name="Aftuck L."/>
            <person name="Alexander A."/>
            <person name="An P."/>
            <person name="Anderson E."/>
            <person name="Anderson S."/>
            <person name="Arachi H."/>
            <person name="Azer M."/>
            <person name="Bachantsang P."/>
            <person name="Barry A."/>
            <person name="Bayul T."/>
            <person name="Berlin A."/>
            <person name="Bessette D."/>
            <person name="Bloom T."/>
            <person name="Blye J."/>
            <person name="Boguslavskiy L."/>
            <person name="Bonnet C."/>
            <person name="Boukhgalter B."/>
            <person name="Bourzgui I."/>
            <person name="Brown A."/>
            <person name="Cahill P."/>
            <person name="Channer S."/>
            <person name="Cheshatsang Y."/>
            <person name="Chuda L."/>
            <person name="Citroen M."/>
            <person name="Collymore A."/>
            <person name="Cooke P."/>
            <person name="Costello M."/>
            <person name="D'Aco K."/>
            <person name="Daza R."/>
            <person name="De Haan G."/>
            <person name="DeGray S."/>
            <person name="DeMaso C."/>
            <person name="Dhargay N."/>
            <person name="Dooley K."/>
            <person name="Dooley E."/>
            <person name="Doricent M."/>
            <person name="Dorje P."/>
            <person name="Dorjee K."/>
            <person name="Dupes A."/>
            <person name="Elong R."/>
            <person name="Falk J."/>
            <person name="Farina A."/>
            <person name="Faro S."/>
            <person name="Ferguson D."/>
            <person name="Fisher S."/>
            <person name="Foley C.D."/>
            <person name="Franke A."/>
            <person name="Friedrich D."/>
            <person name="Gadbois L."/>
            <person name="Gearin G."/>
            <person name="Gearin C.R."/>
            <person name="Giannoukos G."/>
            <person name="Goode T."/>
            <person name="Graham J."/>
            <person name="Grandbois E."/>
            <person name="Grewal S."/>
            <person name="Gyaltsen K."/>
            <person name="Hafez N."/>
            <person name="Hagos B."/>
            <person name="Hall J."/>
            <person name="Henson C."/>
            <person name="Hollinger A."/>
            <person name="Honan T."/>
            <person name="Huard M.D."/>
            <person name="Hughes L."/>
            <person name="Hurhula B."/>
            <person name="Husby M.E."/>
            <person name="Kamat A."/>
            <person name="Kanga B."/>
            <person name="Kashin S."/>
            <person name="Khazanovich D."/>
            <person name="Kisner P."/>
            <person name="Lance K."/>
            <person name="Lara M."/>
            <person name="Lee W."/>
            <person name="Lennon N."/>
            <person name="Letendre F."/>
            <person name="LeVine R."/>
            <person name="Lipovsky A."/>
            <person name="Liu X."/>
            <person name="Liu J."/>
            <person name="Liu S."/>
            <person name="Lokyitsang T."/>
            <person name="Lokyitsang Y."/>
            <person name="Lubonja R."/>
            <person name="Lui A."/>
            <person name="MacDonald P."/>
            <person name="Magnisalis V."/>
            <person name="Maru K."/>
            <person name="Matthews C."/>
            <person name="McCusker W."/>
            <person name="McDonough S."/>
            <person name="Mehta T."/>
            <person name="Meldrim J."/>
            <person name="Meneus L."/>
            <person name="Mihai O."/>
            <person name="Mihalev A."/>
            <person name="Mihova T."/>
            <person name="Mittelman R."/>
            <person name="Mlenga V."/>
            <person name="Montmayeur A."/>
            <person name="Mulrain L."/>
            <person name="Navidi A."/>
            <person name="Naylor J."/>
            <person name="Negash T."/>
            <person name="Nguyen T."/>
            <person name="Nguyen N."/>
            <person name="Nicol R."/>
            <person name="Norbu C."/>
            <person name="Norbu N."/>
            <person name="Novod N."/>
            <person name="O'Neill B."/>
            <person name="Osman S."/>
            <person name="Markiewicz E."/>
            <person name="Oyono O.L."/>
            <person name="Patti C."/>
            <person name="Phunkhang P."/>
            <person name="Pierre F."/>
            <person name="Priest M."/>
            <person name="Raghuraman S."/>
            <person name="Rege F."/>
            <person name="Reyes R."/>
            <person name="Rise C."/>
            <person name="Rogov P."/>
            <person name="Ross K."/>
            <person name="Ryan E."/>
            <person name="Settipalli S."/>
            <person name="Shea T."/>
            <person name="Sherpa N."/>
            <person name="Shi L."/>
            <person name="Shih D."/>
            <person name="Sparrow T."/>
            <person name="Spaulding J."/>
            <person name="Stalker J."/>
            <person name="Stange-Thomann N."/>
            <person name="Stavropoulos S."/>
            <person name="Stone C."/>
            <person name="Strader C."/>
            <person name="Tesfaye S."/>
            <person name="Thomson T."/>
            <person name="Thoulutsang Y."/>
            <person name="Thoulutsang D."/>
            <person name="Topham K."/>
            <person name="Topping I."/>
            <person name="Tsamla T."/>
            <person name="Vassiliev H."/>
            <person name="Vo A."/>
            <person name="Wangchuk T."/>
            <person name="Wangdi T."/>
            <person name="Weiand M."/>
            <person name="Wilkinson J."/>
            <person name="Wilson A."/>
            <person name="Yadav S."/>
            <person name="Young G."/>
            <person name="Yu Q."/>
            <person name="Zembek L."/>
            <person name="Zhong D."/>
            <person name="Zimmer A."/>
            <person name="Zwirko Z."/>
            <person name="Jaffe D.B."/>
            <person name="Alvarez P."/>
            <person name="Brockman W."/>
            <person name="Butler J."/>
            <person name="Chin C."/>
            <person name="Gnerre S."/>
            <person name="Grabherr M."/>
            <person name="Kleber M."/>
            <person name="Mauceli E."/>
            <person name="MacCallum I."/>
        </authorList>
    </citation>
    <scope>NUCLEOTIDE SEQUENCE [LARGE SCALE GENOMIC DNA]</scope>
    <source>
        <strain evidence="3">white501</strain>
    </source>
</reference>
<dbReference type="Proteomes" id="UP000000304">
    <property type="component" value="Chromosome X"/>
</dbReference>
<evidence type="ECO:0000313" key="3">
    <source>
        <dbReference type="Proteomes" id="UP000000304"/>
    </source>
</evidence>
<dbReference type="HOGENOM" id="CLU_1887939_0_0_1"/>